<evidence type="ECO:0000259" key="8">
    <source>
        <dbReference type="PROSITE" id="PS00624"/>
    </source>
</evidence>
<feature type="active site" description="Proton acceptor" evidence="3">
    <location>
        <position position="585"/>
    </location>
</feature>
<evidence type="ECO:0000256" key="1">
    <source>
        <dbReference type="ARBA" id="ARBA00001974"/>
    </source>
</evidence>
<dbReference type="Pfam" id="PF05199">
    <property type="entry name" value="GMC_oxred_C"/>
    <property type="match status" value="1"/>
</dbReference>
<keyword evidence="4 5" id="KW-0274">FAD</keyword>
<dbReference type="EMBL" id="BPWL01000005">
    <property type="protein sequence ID" value="GJJ10598.1"/>
    <property type="molecule type" value="Genomic_DNA"/>
</dbReference>
<reference evidence="9" key="1">
    <citation type="submission" date="2021-10" db="EMBL/GenBank/DDBJ databases">
        <title>De novo Genome Assembly of Clathrus columnatus (Basidiomycota, Fungi) Using Illumina and Nanopore Sequence Data.</title>
        <authorList>
            <person name="Ogiso-Tanaka E."/>
            <person name="Itagaki H."/>
            <person name="Hosoya T."/>
            <person name="Hosaka K."/>
        </authorList>
    </citation>
    <scope>NUCLEOTIDE SEQUENCE</scope>
    <source>
        <strain evidence="9">MO-923</strain>
    </source>
</reference>
<evidence type="ECO:0000256" key="3">
    <source>
        <dbReference type="PIRSR" id="PIRSR000137-1"/>
    </source>
</evidence>
<dbReference type="Gene3D" id="3.50.50.60">
    <property type="entry name" value="FAD/NAD(P)-binding domain"/>
    <property type="match status" value="1"/>
</dbReference>
<dbReference type="InterPro" id="IPR007867">
    <property type="entry name" value="GMC_OxRtase_C"/>
</dbReference>
<evidence type="ECO:0000256" key="2">
    <source>
        <dbReference type="ARBA" id="ARBA00010790"/>
    </source>
</evidence>
<dbReference type="GO" id="GO:0016614">
    <property type="term" value="F:oxidoreductase activity, acting on CH-OH group of donors"/>
    <property type="evidence" value="ECO:0007669"/>
    <property type="project" value="InterPro"/>
</dbReference>
<dbReference type="PIRSF" id="PIRSF000137">
    <property type="entry name" value="Alcohol_oxidase"/>
    <property type="match status" value="1"/>
</dbReference>
<keyword evidence="6" id="KW-0812">Transmembrane</keyword>
<accession>A0AAV5ABR3</accession>
<comment type="cofactor">
    <cofactor evidence="1 4">
        <name>FAD</name>
        <dbReference type="ChEBI" id="CHEBI:57692"/>
    </cofactor>
</comment>
<sequence>MIFTSSYPLTDFNAVADSYDYIILGGGSSGCVLANRLSATDPHTSVLLVERGDISNNWMANIPLLSSHFASDGSRSRVWKSVPQKSVDDRAIELVGGNSLGGSSKINAMLYTRGIPGEFNSWAAAGRSGWSYDDLLPYFIKSETDLDCQLGKKSEYHGVSGMEGFFKFEKNTTLRGNKISGPWLNRSHPQNFWEHTRHIVQATSALGLPYVEDLNSPLEPPHGCTKMHYNIDSKGRRSSTLSAFLPPELVRERQSRLHICTRTIVLKIGIIGEKATSLSAEGVWIQKKDQPSLNKPRFVRAKREVILAAGPIGSPQILMLSGIGPVDHLRQHGIEVIKDMPGVGSNLQDHLSVPLQFKVPVWDSLTQIELRPWVILKYLFLYLFFGMGIFLAPVLELSIFLQSRLLDETYRLRSIKEEDLDASLPKNRPDIEIMPISWADSKKYGTGGLSFFAVTLRPSSTGTVRLTSKNPVDSPLIDPQYFSTENDCEAMRRGIRFSLRLKDQLVAHGYPIDDAHVPDSNSDEDIDRFARSECRSTNHYTSTCRMAPEDDSQSPGVVDDRLHVHGIQKLRVADSSIFPDVLGTHLAAATVAVAEKCADMVIQEQKRLL</sequence>
<name>A0AAV5ABR3_9AGAM</name>
<dbReference type="PANTHER" id="PTHR11552">
    <property type="entry name" value="GLUCOSE-METHANOL-CHOLINE GMC OXIDOREDUCTASE"/>
    <property type="match status" value="1"/>
</dbReference>
<comment type="similarity">
    <text evidence="2 5">Belongs to the GMC oxidoreductase family.</text>
</comment>
<evidence type="ECO:0000256" key="5">
    <source>
        <dbReference type="RuleBase" id="RU003968"/>
    </source>
</evidence>
<evidence type="ECO:0000313" key="10">
    <source>
        <dbReference type="Proteomes" id="UP001050691"/>
    </source>
</evidence>
<keyword evidence="6" id="KW-1133">Transmembrane helix</keyword>
<protein>
    <recommendedName>
        <fullName evidence="7 8">Glucose-methanol-choline oxidoreductase N-terminal domain-containing protein</fullName>
    </recommendedName>
</protein>
<evidence type="ECO:0000256" key="6">
    <source>
        <dbReference type="SAM" id="Phobius"/>
    </source>
</evidence>
<comment type="caution">
    <text evidence="9">The sequence shown here is derived from an EMBL/GenBank/DDBJ whole genome shotgun (WGS) entry which is preliminary data.</text>
</comment>
<keyword evidence="10" id="KW-1185">Reference proteome</keyword>
<dbReference type="PROSITE" id="PS00624">
    <property type="entry name" value="GMC_OXRED_2"/>
    <property type="match status" value="1"/>
</dbReference>
<proteinExistence type="inferred from homology"/>
<evidence type="ECO:0000256" key="4">
    <source>
        <dbReference type="PIRSR" id="PIRSR000137-2"/>
    </source>
</evidence>
<evidence type="ECO:0000313" key="9">
    <source>
        <dbReference type="EMBL" id="GJJ10598.1"/>
    </source>
</evidence>
<organism evidence="9 10">
    <name type="scientific">Clathrus columnatus</name>
    <dbReference type="NCBI Taxonomy" id="1419009"/>
    <lineage>
        <taxon>Eukaryota</taxon>
        <taxon>Fungi</taxon>
        <taxon>Dikarya</taxon>
        <taxon>Basidiomycota</taxon>
        <taxon>Agaricomycotina</taxon>
        <taxon>Agaricomycetes</taxon>
        <taxon>Phallomycetidae</taxon>
        <taxon>Phallales</taxon>
        <taxon>Clathraceae</taxon>
        <taxon>Clathrus</taxon>
    </lineage>
</organism>
<feature type="domain" description="Glucose-methanol-choline oxidoreductase N-terminal" evidence="8">
    <location>
        <begin position="310"/>
        <end position="324"/>
    </location>
</feature>
<dbReference type="InterPro" id="IPR000172">
    <property type="entry name" value="GMC_OxRdtase_N"/>
</dbReference>
<gene>
    <name evidence="9" type="ORF">Clacol_004825</name>
</gene>
<dbReference type="InterPro" id="IPR012132">
    <property type="entry name" value="GMC_OxRdtase"/>
</dbReference>
<keyword evidence="6" id="KW-0472">Membrane</keyword>
<dbReference type="PANTHER" id="PTHR11552:SF219">
    <property type="entry name" value="GLUCOSE-METHANOL-CHOLINE OXIDOREDUCTASE N-TERMINAL DOMAIN-CONTAINING PROTEIN"/>
    <property type="match status" value="1"/>
</dbReference>
<dbReference type="Proteomes" id="UP001050691">
    <property type="component" value="Unassembled WGS sequence"/>
</dbReference>
<feature type="binding site" evidence="4">
    <location>
        <position position="265"/>
    </location>
    <ligand>
        <name>FAD</name>
        <dbReference type="ChEBI" id="CHEBI:57692"/>
    </ligand>
</feature>
<keyword evidence="5" id="KW-0285">Flavoprotein</keyword>
<dbReference type="GO" id="GO:0050660">
    <property type="term" value="F:flavin adenine dinucleotide binding"/>
    <property type="evidence" value="ECO:0007669"/>
    <property type="project" value="InterPro"/>
</dbReference>
<feature type="domain" description="Glucose-methanol-choline oxidoreductase N-terminal" evidence="7">
    <location>
        <begin position="97"/>
        <end position="120"/>
    </location>
</feature>
<feature type="transmembrane region" description="Helical" evidence="6">
    <location>
        <begin position="379"/>
        <end position="401"/>
    </location>
</feature>
<feature type="active site" description="Proton donor" evidence="3">
    <location>
        <position position="539"/>
    </location>
</feature>
<dbReference type="PROSITE" id="PS00623">
    <property type="entry name" value="GMC_OXRED_1"/>
    <property type="match status" value="1"/>
</dbReference>
<dbReference type="InterPro" id="IPR036188">
    <property type="entry name" value="FAD/NAD-bd_sf"/>
</dbReference>
<dbReference type="SUPFAM" id="SSF54373">
    <property type="entry name" value="FAD-linked reductases, C-terminal domain"/>
    <property type="match status" value="1"/>
</dbReference>
<evidence type="ECO:0000259" key="7">
    <source>
        <dbReference type="PROSITE" id="PS00623"/>
    </source>
</evidence>
<dbReference type="Gene3D" id="3.30.560.10">
    <property type="entry name" value="Glucose Oxidase, domain 3"/>
    <property type="match status" value="1"/>
</dbReference>
<dbReference type="SUPFAM" id="SSF51905">
    <property type="entry name" value="FAD/NAD(P)-binding domain"/>
    <property type="match status" value="1"/>
</dbReference>
<dbReference type="Pfam" id="PF00732">
    <property type="entry name" value="GMC_oxred_N"/>
    <property type="match status" value="1"/>
</dbReference>
<dbReference type="AlphaFoldDB" id="A0AAV5ABR3"/>